<accession>K1Q7H5</accession>
<sequence length="81" mass="9102">MGEKLLYNTVASRTLRTQDAPAPVKFPVPLVPILTESPGLAGLSLPGYDHCPDRKLRPTQHRMRPRHSSVAHMTFYRIIPV</sequence>
<dbReference type="InParanoid" id="K1Q7H5"/>
<dbReference type="HOGENOM" id="CLU_2724684_0_0_1"/>
<gene>
    <name evidence="1" type="ORF">CGI_10023448</name>
</gene>
<evidence type="ECO:0000313" key="1">
    <source>
        <dbReference type="EMBL" id="EKC29878.1"/>
    </source>
</evidence>
<name>K1Q7H5_MAGGI</name>
<protein>
    <submittedName>
        <fullName evidence="1">Uncharacterized protein</fullName>
    </submittedName>
</protein>
<organism evidence="1">
    <name type="scientific">Magallana gigas</name>
    <name type="common">Pacific oyster</name>
    <name type="synonym">Crassostrea gigas</name>
    <dbReference type="NCBI Taxonomy" id="29159"/>
    <lineage>
        <taxon>Eukaryota</taxon>
        <taxon>Metazoa</taxon>
        <taxon>Spiralia</taxon>
        <taxon>Lophotrochozoa</taxon>
        <taxon>Mollusca</taxon>
        <taxon>Bivalvia</taxon>
        <taxon>Autobranchia</taxon>
        <taxon>Pteriomorphia</taxon>
        <taxon>Ostreida</taxon>
        <taxon>Ostreoidea</taxon>
        <taxon>Ostreidae</taxon>
        <taxon>Magallana</taxon>
    </lineage>
</organism>
<reference evidence="1" key="1">
    <citation type="journal article" date="2012" name="Nature">
        <title>The oyster genome reveals stress adaptation and complexity of shell formation.</title>
        <authorList>
            <person name="Zhang G."/>
            <person name="Fang X."/>
            <person name="Guo X."/>
            <person name="Li L."/>
            <person name="Luo R."/>
            <person name="Xu F."/>
            <person name="Yang P."/>
            <person name="Zhang L."/>
            <person name="Wang X."/>
            <person name="Qi H."/>
            <person name="Xiong Z."/>
            <person name="Que H."/>
            <person name="Xie Y."/>
            <person name="Holland P.W."/>
            <person name="Paps J."/>
            <person name="Zhu Y."/>
            <person name="Wu F."/>
            <person name="Chen Y."/>
            <person name="Wang J."/>
            <person name="Peng C."/>
            <person name="Meng J."/>
            <person name="Yang L."/>
            <person name="Liu J."/>
            <person name="Wen B."/>
            <person name="Zhang N."/>
            <person name="Huang Z."/>
            <person name="Zhu Q."/>
            <person name="Feng Y."/>
            <person name="Mount A."/>
            <person name="Hedgecock D."/>
            <person name="Xu Z."/>
            <person name="Liu Y."/>
            <person name="Domazet-Loso T."/>
            <person name="Du Y."/>
            <person name="Sun X."/>
            <person name="Zhang S."/>
            <person name="Liu B."/>
            <person name="Cheng P."/>
            <person name="Jiang X."/>
            <person name="Li J."/>
            <person name="Fan D."/>
            <person name="Wang W."/>
            <person name="Fu W."/>
            <person name="Wang T."/>
            <person name="Wang B."/>
            <person name="Zhang J."/>
            <person name="Peng Z."/>
            <person name="Li Y."/>
            <person name="Li N."/>
            <person name="Wang J."/>
            <person name="Chen M."/>
            <person name="He Y."/>
            <person name="Tan F."/>
            <person name="Song X."/>
            <person name="Zheng Q."/>
            <person name="Huang R."/>
            <person name="Yang H."/>
            <person name="Du X."/>
            <person name="Chen L."/>
            <person name="Yang M."/>
            <person name="Gaffney P.M."/>
            <person name="Wang S."/>
            <person name="Luo L."/>
            <person name="She Z."/>
            <person name="Ming Y."/>
            <person name="Huang W."/>
            <person name="Zhang S."/>
            <person name="Huang B."/>
            <person name="Zhang Y."/>
            <person name="Qu T."/>
            <person name="Ni P."/>
            <person name="Miao G."/>
            <person name="Wang J."/>
            <person name="Wang Q."/>
            <person name="Steinberg C.E."/>
            <person name="Wang H."/>
            <person name="Li N."/>
            <person name="Qian L."/>
            <person name="Zhang G."/>
            <person name="Li Y."/>
            <person name="Yang H."/>
            <person name="Liu X."/>
            <person name="Wang J."/>
            <person name="Yin Y."/>
            <person name="Wang J."/>
        </authorList>
    </citation>
    <scope>NUCLEOTIDE SEQUENCE [LARGE SCALE GENOMIC DNA]</scope>
    <source>
        <strain evidence="1">05x7-T-G4-1.051#20</strain>
    </source>
</reference>
<dbReference type="AlphaFoldDB" id="K1Q7H5"/>
<proteinExistence type="predicted"/>
<dbReference type="EMBL" id="JH819075">
    <property type="protein sequence ID" value="EKC29878.1"/>
    <property type="molecule type" value="Genomic_DNA"/>
</dbReference>